<evidence type="ECO:0000256" key="9">
    <source>
        <dbReference type="ARBA" id="ARBA00022679"/>
    </source>
</evidence>
<dbReference type="GO" id="GO:0000166">
    <property type="term" value="F:nucleotide binding"/>
    <property type="evidence" value="ECO:0007669"/>
    <property type="project" value="UniProtKB-KW"/>
</dbReference>
<evidence type="ECO:0000256" key="2">
    <source>
        <dbReference type="ARBA" id="ARBA00003049"/>
    </source>
</evidence>
<dbReference type="GO" id="GO:0005085">
    <property type="term" value="F:guanyl-nucleotide exchange factor activity"/>
    <property type="evidence" value="ECO:0007669"/>
    <property type="project" value="UniProtKB-KW"/>
</dbReference>
<dbReference type="AlphaFoldDB" id="A0A7R9GA23"/>
<evidence type="ECO:0000256" key="4">
    <source>
        <dbReference type="ARBA" id="ARBA00006451"/>
    </source>
</evidence>
<evidence type="ECO:0000256" key="6">
    <source>
        <dbReference type="ARBA" id="ARBA00018857"/>
    </source>
</evidence>
<dbReference type="PANTHER" id="PTHR20884">
    <property type="entry name" value="GDP-D-GLUCOSE PHOSPHORYLASE 1"/>
    <property type="match status" value="1"/>
</dbReference>
<evidence type="ECO:0000256" key="3">
    <source>
        <dbReference type="ARBA" id="ARBA00004496"/>
    </source>
</evidence>
<name>A0A7R9GA23_9CRUS</name>
<keyword evidence="9" id="KW-0808">Transferase</keyword>
<gene>
    <name evidence="15" type="ORF">NMOB1V02_LOCUS1288</name>
</gene>
<evidence type="ECO:0000256" key="12">
    <source>
        <dbReference type="ARBA" id="ARBA00022801"/>
    </source>
</evidence>
<keyword evidence="12" id="KW-0378">Hydrolase</keyword>
<comment type="similarity">
    <text evidence="4">Belongs to the GDPGP1 family.</text>
</comment>
<comment type="catalytic activity">
    <reaction evidence="1">
        <text>GDP-alpha-D-glucose + phosphate = alpha-D-glucose 1-phosphate + GDP + H(+)</text>
        <dbReference type="Rhea" id="RHEA:30387"/>
        <dbReference type="ChEBI" id="CHEBI:15378"/>
        <dbReference type="ChEBI" id="CHEBI:43474"/>
        <dbReference type="ChEBI" id="CHEBI:58189"/>
        <dbReference type="ChEBI" id="CHEBI:58601"/>
        <dbReference type="ChEBI" id="CHEBI:62230"/>
        <dbReference type="EC" id="2.7.7.78"/>
    </reaction>
</comment>
<keyword evidence="16" id="KW-1185">Reference proteome</keyword>
<feature type="domain" description="GDPGP1-like N-terminal" evidence="14">
    <location>
        <begin position="33"/>
        <end position="189"/>
    </location>
</feature>
<sequence>MEKIEPVPDFEWIFSDSDLCSLRAEDEGVLSDFDESLMERWHKSLSKNVLRFRPPGSHAWKNLGSQYGFYVMLNPGRMMNRRTPKIFQTTKDPLDPNEFNFNKIKSDEVLMTLVYRKAEKATILVNLSPFVISSSLLVPSLPKLLPQVLNEEAIDAALTVLHLSRAPNLRIAYNSMCAYASVNHLHFHMFYDDMPSYLGNVVLKRLTNDCYVLEEYPAPAFVFISEGTQIQSTVQYIMVLVRWLLENDIAHNVFITRGSNPNGSDELVGRCYVWARESYFGSKEGARFFPAVLELAGRIIVYEESVFQSITEEEIAARLAEVVSPIFGRIRDHIASVFEKLQVSSQR</sequence>
<keyword evidence="7" id="KW-0963">Cytoplasm</keyword>
<evidence type="ECO:0000256" key="8">
    <source>
        <dbReference type="ARBA" id="ARBA00022658"/>
    </source>
</evidence>
<dbReference type="GO" id="GO:0006006">
    <property type="term" value="P:glucose metabolic process"/>
    <property type="evidence" value="ECO:0007669"/>
    <property type="project" value="TreeGrafter"/>
</dbReference>
<dbReference type="GO" id="GO:0005737">
    <property type="term" value="C:cytoplasm"/>
    <property type="evidence" value="ECO:0007669"/>
    <property type="project" value="UniProtKB-SubCell"/>
</dbReference>
<dbReference type="EMBL" id="OA882163">
    <property type="protein sequence ID" value="CAD7273397.1"/>
    <property type="molecule type" value="Genomic_DNA"/>
</dbReference>
<dbReference type="Pfam" id="PF26216">
    <property type="entry name" value="GDPGP1_C"/>
    <property type="match status" value="1"/>
</dbReference>
<evidence type="ECO:0000259" key="13">
    <source>
        <dbReference type="Pfam" id="PF26216"/>
    </source>
</evidence>
<evidence type="ECO:0000259" key="14">
    <source>
        <dbReference type="Pfam" id="PF26217"/>
    </source>
</evidence>
<keyword evidence="11" id="KW-0547">Nucleotide-binding</keyword>
<dbReference type="InterPro" id="IPR058865">
    <property type="entry name" value="GDPGP1_C"/>
</dbReference>
<reference evidence="15" key="1">
    <citation type="submission" date="2020-11" db="EMBL/GenBank/DDBJ databases">
        <authorList>
            <person name="Tran Van P."/>
        </authorList>
    </citation>
    <scope>NUCLEOTIDE SEQUENCE</scope>
</reference>
<proteinExistence type="inferred from homology"/>
<dbReference type="EMBL" id="CAJPEX010000126">
    <property type="protein sequence ID" value="CAG0913549.1"/>
    <property type="molecule type" value="Genomic_DNA"/>
</dbReference>
<dbReference type="GO" id="GO:0016787">
    <property type="term" value="F:hydrolase activity"/>
    <property type="evidence" value="ECO:0007669"/>
    <property type="project" value="UniProtKB-KW"/>
</dbReference>
<dbReference type="OrthoDB" id="417175at2759"/>
<keyword evidence="8" id="KW-0344">Guanine-nucleotide releasing factor</keyword>
<dbReference type="EC" id="2.7.7.78" evidence="5"/>
<keyword evidence="10" id="KW-0548">Nucleotidyltransferase</keyword>
<dbReference type="PANTHER" id="PTHR20884:SF8">
    <property type="entry name" value="GDP-D-GLUCOSE PHOSPHORYLASE 1"/>
    <property type="match status" value="1"/>
</dbReference>
<evidence type="ECO:0000313" key="16">
    <source>
        <dbReference type="Proteomes" id="UP000678499"/>
    </source>
</evidence>
<evidence type="ECO:0000256" key="1">
    <source>
        <dbReference type="ARBA" id="ARBA00000063"/>
    </source>
</evidence>
<dbReference type="Pfam" id="PF26217">
    <property type="entry name" value="GDPGP1_N"/>
    <property type="match status" value="1"/>
</dbReference>
<evidence type="ECO:0000256" key="7">
    <source>
        <dbReference type="ARBA" id="ARBA00022490"/>
    </source>
</evidence>
<dbReference type="InterPro" id="IPR026506">
    <property type="entry name" value="GDPGP"/>
</dbReference>
<feature type="domain" description="GDPGP1-like C-terminal" evidence="13">
    <location>
        <begin position="208"/>
        <end position="323"/>
    </location>
</feature>
<protein>
    <recommendedName>
        <fullName evidence="6">GDP-D-glucose phosphorylase 1</fullName>
        <ecNumber evidence="5">2.7.7.78</ecNumber>
    </recommendedName>
</protein>
<comment type="function">
    <text evidence="2">Specific and highly efficient GDP-D-glucose phosphorylase regulating the levels of GDP-D-glucose in cells.</text>
</comment>
<accession>A0A7R9GA23</accession>
<evidence type="ECO:0000313" key="15">
    <source>
        <dbReference type="EMBL" id="CAD7273397.1"/>
    </source>
</evidence>
<dbReference type="Proteomes" id="UP000678499">
    <property type="component" value="Unassembled WGS sequence"/>
</dbReference>
<dbReference type="InterPro" id="IPR058866">
    <property type="entry name" value="GDPGP1_N"/>
</dbReference>
<evidence type="ECO:0000256" key="11">
    <source>
        <dbReference type="ARBA" id="ARBA00022741"/>
    </source>
</evidence>
<organism evidence="15">
    <name type="scientific">Notodromas monacha</name>
    <dbReference type="NCBI Taxonomy" id="399045"/>
    <lineage>
        <taxon>Eukaryota</taxon>
        <taxon>Metazoa</taxon>
        <taxon>Ecdysozoa</taxon>
        <taxon>Arthropoda</taxon>
        <taxon>Crustacea</taxon>
        <taxon>Oligostraca</taxon>
        <taxon>Ostracoda</taxon>
        <taxon>Podocopa</taxon>
        <taxon>Podocopida</taxon>
        <taxon>Cypridocopina</taxon>
        <taxon>Cypridoidea</taxon>
        <taxon>Cyprididae</taxon>
        <taxon>Notodromas</taxon>
    </lineage>
</organism>
<comment type="subcellular location">
    <subcellularLocation>
        <location evidence="3">Cytoplasm</location>
    </subcellularLocation>
</comment>
<dbReference type="GO" id="GO:0080048">
    <property type="term" value="F:GDP-D-glucose phosphorylase activity"/>
    <property type="evidence" value="ECO:0007669"/>
    <property type="project" value="UniProtKB-EC"/>
</dbReference>
<evidence type="ECO:0000256" key="5">
    <source>
        <dbReference type="ARBA" id="ARBA00012507"/>
    </source>
</evidence>
<evidence type="ECO:0000256" key="10">
    <source>
        <dbReference type="ARBA" id="ARBA00022695"/>
    </source>
</evidence>